<feature type="compositionally biased region" description="Low complexity" evidence="1">
    <location>
        <begin position="21"/>
        <end position="30"/>
    </location>
</feature>
<evidence type="ECO:0000313" key="4">
    <source>
        <dbReference type="Proteomes" id="UP001287356"/>
    </source>
</evidence>
<dbReference type="Pfam" id="PF10601">
    <property type="entry name" value="zf-LITAF-like"/>
    <property type="match status" value="1"/>
</dbReference>
<dbReference type="AlphaFoldDB" id="A0AAE0JT48"/>
<dbReference type="InterPro" id="IPR006629">
    <property type="entry name" value="LITAF"/>
</dbReference>
<sequence>MQQPAKQSEGVAEGLPPPAYSPAQAASPGPNVSPATPLPADINAQSKPLPNSPMAPGNAAVAAVTPLHLLGDYPQSIDCPFCHQRTQTRVEKVGTPMQM</sequence>
<keyword evidence="4" id="KW-1185">Reference proteome</keyword>
<dbReference type="EMBL" id="JAULSN010000011">
    <property type="protein sequence ID" value="KAK3361399.1"/>
    <property type="molecule type" value="Genomic_DNA"/>
</dbReference>
<evidence type="ECO:0000256" key="1">
    <source>
        <dbReference type="SAM" id="MobiDB-lite"/>
    </source>
</evidence>
<comment type="caution">
    <text evidence="3">The sequence shown here is derived from an EMBL/GenBank/DDBJ whole genome shotgun (WGS) entry which is preliminary data.</text>
</comment>
<organism evidence="3 4">
    <name type="scientific">Lasiosphaeria ovina</name>
    <dbReference type="NCBI Taxonomy" id="92902"/>
    <lineage>
        <taxon>Eukaryota</taxon>
        <taxon>Fungi</taxon>
        <taxon>Dikarya</taxon>
        <taxon>Ascomycota</taxon>
        <taxon>Pezizomycotina</taxon>
        <taxon>Sordariomycetes</taxon>
        <taxon>Sordariomycetidae</taxon>
        <taxon>Sordariales</taxon>
        <taxon>Lasiosphaeriaceae</taxon>
        <taxon>Lasiosphaeria</taxon>
    </lineage>
</organism>
<reference evidence="3" key="1">
    <citation type="journal article" date="2023" name="Mol. Phylogenet. Evol.">
        <title>Genome-scale phylogeny and comparative genomics of the fungal order Sordariales.</title>
        <authorList>
            <person name="Hensen N."/>
            <person name="Bonometti L."/>
            <person name="Westerberg I."/>
            <person name="Brannstrom I.O."/>
            <person name="Guillou S."/>
            <person name="Cros-Aarteil S."/>
            <person name="Calhoun S."/>
            <person name="Haridas S."/>
            <person name="Kuo A."/>
            <person name="Mondo S."/>
            <person name="Pangilinan J."/>
            <person name="Riley R."/>
            <person name="LaButti K."/>
            <person name="Andreopoulos B."/>
            <person name="Lipzen A."/>
            <person name="Chen C."/>
            <person name="Yan M."/>
            <person name="Daum C."/>
            <person name="Ng V."/>
            <person name="Clum A."/>
            <person name="Steindorff A."/>
            <person name="Ohm R.A."/>
            <person name="Martin F."/>
            <person name="Silar P."/>
            <person name="Natvig D.O."/>
            <person name="Lalanne C."/>
            <person name="Gautier V."/>
            <person name="Ament-Velasquez S.L."/>
            <person name="Kruys A."/>
            <person name="Hutchinson M.I."/>
            <person name="Powell A.J."/>
            <person name="Barry K."/>
            <person name="Miller A.N."/>
            <person name="Grigoriev I.V."/>
            <person name="Debuchy R."/>
            <person name="Gladieux P."/>
            <person name="Hiltunen Thoren M."/>
            <person name="Johannesson H."/>
        </authorList>
    </citation>
    <scope>NUCLEOTIDE SEQUENCE</scope>
    <source>
        <strain evidence="3">CBS 958.72</strain>
    </source>
</reference>
<accession>A0AAE0JT48</accession>
<evidence type="ECO:0000259" key="2">
    <source>
        <dbReference type="Pfam" id="PF10601"/>
    </source>
</evidence>
<feature type="domain" description="LITAF" evidence="2">
    <location>
        <begin position="72"/>
        <end position="97"/>
    </location>
</feature>
<feature type="region of interest" description="Disordered" evidence="1">
    <location>
        <begin position="1"/>
        <end position="58"/>
    </location>
</feature>
<protein>
    <recommendedName>
        <fullName evidence="2">LITAF domain-containing protein</fullName>
    </recommendedName>
</protein>
<name>A0AAE0JT48_9PEZI</name>
<reference evidence="3" key="2">
    <citation type="submission" date="2023-06" db="EMBL/GenBank/DDBJ databases">
        <authorList>
            <consortium name="Lawrence Berkeley National Laboratory"/>
            <person name="Haridas S."/>
            <person name="Hensen N."/>
            <person name="Bonometti L."/>
            <person name="Westerberg I."/>
            <person name="Brannstrom I.O."/>
            <person name="Guillou S."/>
            <person name="Cros-Aarteil S."/>
            <person name="Calhoun S."/>
            <person name="Kuo A."/>
            <person name="Mondo S."/>
            <person name="Pangilinan J."/>
            <person name="Riley R."/>
            <person name="Labutti K."/>
            <person name="Andreopoulos B."/>
            <person name="Lipzen A."/>
            <person name="Chen C."/>
            <person name="Yanf M."/>
            <person name="Daum C."/>
            <person name="Ng V."/>
            <person name="Clum A."/>
            <person name="Steindorff A."/>
            <person name="Ohm R."/>
            <person name="Martin F."/>
            <person name="Silar P."/>
            <person name="Natvig D."/>
            <person name="Lalanne C."/>
            <person name="Gautier V."/>
            <person name="Ament-Velasquez S.L."/>
            <person name="Kruys A."/>
            <person name="Hutchinson M.I."/>
            <person name="Powell A.J."/>
            <person name="Barry K."/>
            <person name="Miller A.N."/>
            <person name="Grigoriev I.V."/>
            <person name="Debuchy R."/>
            <person name="Gladieux P."/>
            <person name="Thoren M.H."/>
            <person name="Johannesson H."/>
        </authorList>
    </citation>
    <scope>NUCLEOTIDE SEQUENCE</scope>
    <source>
        <strain evidence="3">CBS 958.72</strain>
    </source>
</reference>
<proteinExistence type="predicted"/>
<dbReference type="Proteomes" id="UP001287356">
    <property type="component" value="Unassembled WGS sequence"/>
</dbReference>
<gene>
    <name evidence="3" type="ORF">B0T24DRAFT_641534</name>
</gene>
<evidence type="ECO:0000313" key="3">
    <source>
        <dbReference type="EMBL" id="KAK3361399.1"/>
    </source>
</evidence>